<name>A0ABU2G3F1_9EURY</name>
<evidence type="ECO:0000256" key="2">
    <source>
        <dbReference type="ARBA" id="ARBA00023125"/>
    </source>
</evidence>
<dbReference type="InterPro" id="IPR010998">
    <property type="entry name" value="Integrase_recombinase_N"/>
</dbReference>
<dbReference type="PANTHER" id="PTHR30349">
    <property type="entry name" value="PHAGE INTEGRASE-RELATED"/>
    <property type="match status" value="1"/>
</dbReference>
<dbReference type="InterPro" id="IPR002104">
    <property type="entry name" value="Integrase_catalytic"/>
</dbReference>
<evidence type="ECO:0000256" key="3">
    <source>
        <dbReference type="ARBA" id="ARBA00023172"/>
    </source>
</evidence>
<evidence type="ECO:0000256" key="5">
    <source>
        <dbReference type="SAM" id="MobiDB-lite"/>
    </source>
</evidence>
<accession>A0ABU2G3F1</accession>
<keyword evidence="2 4" id="KW-0238">DNA-binding</keyword>
<keyword evidence="1" id="KW-0229">DNA integration</keyword>
<dbReference type="InterPro" id="IPR011010">
    <property type="entry name" value="DNA_brk_join_enz"/>
</dbReference>
<dbReference type="Gene3D" id="1.10.150.130">
    <property type="match status" value="1"/>
</dbReference>
<dbReference type="SUPFAM" id="SSF56349">
    <property type="entry name" value="DNA breaking-rejoining enzymes"/>
    <property type="match status" value="1"/>
</dbReference>
<dbReference type="PANTHER" id="PTHR30349:SF41">
    <property type="entry name" value="INTEGRASE_RECOMBINASE PROTEIN MJ0367-RELATED"/>
    <property type="match status" value="1"/>
</dbReference>
<dbReference type="PROSITE" id="PS51898">
    <property type="entry name" value="TYR_RECOMBINASE"/>
    <property type="match status" value="1"/>
</dbReference>
<dbReference type="InterPro" id="IPR050090">
    <property type="entry name" value="Tyrosine_recombinase_XerCD"/>
</dbReference>
<evidence type="ECO:0000256" key="4">
    <source>
        <dbReference type="PROSITE-ProRule" id="PRU01248"/>
    </source>
</evidence>
<evidence type="ECO:0000313" key="8">
    <source>
        <dbReference type="EMBL" id="MDS0295308.1"/>
    </source>
</evidence>
<evidence type="ECO:0000313" key="9">
    <source>
        <dbReference type="Proteomes" id="UP001254813"/>
    </source>
</evidence>
<evidence type="ECO:0000259" key="7">
    <source>
        <dbReference type="PROSITE" id="PS51900"/>
    </source>
</evidence>
<dbReference type="Gene3D" id="1.10.443.10">
    <property type="entry name" value="Intergrase catalytic core"/>
    <property type="match status" value="1"/>
</dbReference>
<evidence type="ECO:0000259" key="6">
    <source>
        <dbReference type="PROSITE" id="PS51898"/>
    </source>
</evidence>
<dbReference type="EMBL" id="JAMQOQ010000003">
    <property type="protein sequence ID" value="MDS0295308.1"/>
    <property type="molecule type" value="Genomic_DNA"/>
</dbReference>
<dbReference type="Pfam" id="PF00589">
    <property type="entry name" value="Phage_integrase"/>
    <property type="match status" value="1"/>
</dbReference>
<dbReference type="InterPro" id="IPR044068">
    <property type="entry name" value="CB"/>
</dbReference>
<dbReference type="CDD" id="cd00397">
    <property type="entry name" value="DNA_BRE_C"/>
    <property type="match status" value="1"/>
</dbReference>
<evidence type="ECO:0000256" key="1">
    <source>
        <dbReference type="ARBA" id="ARBA00022908"/>
    </source>
</evidence>
<sequence length="385" mass="43194">MPTADPPGSTEDENASEERADRVDGELVAAIDRYLRAGGESAQYRSTAESVLSQFETWLRRRGKDSFDSLDEEGEQLLRRYADRLAQRVDAGGISASSAQTYFNVISGFLGFCVRDGDLARNPALSNRAREPLPRDDEDHTQQFWSRDVRQRLVRYADDAAYEAIEREGSDARGAVRDRALVHVLAYTGVRGAEVFKVSGDDRTGRQGLTWDRVDTDAWTFRVWGKAQEWEDVSVPKQAREALRRWRQVQRPPSGEWPVFPTEHAPSKYAAARDALGEAEANALLEDADVDDVLRERDIAPPAVTTEGVRRVLERIAAAADVDVDGKPPLPHGARRGLGDELYRKDRGLAQDVLRHRSLRVTRESYSYIEAEELGERVGDVLDDE</sequence>
<keyword evidence="3" id="KW-0233">DNA recombination</keyword>
<organism evidence="8 9">
    <name type="scientific">Halogeometricum luteum</name>
    <dbReference type="NCBI Taxonomy" id="2950537"/>
    <lineage>
        <taxon>Archaea</taxon>
        <taxon>Methanobacteriati</taxon>
        <taxon>Methanobacteriota</taxon>
        <taxon>Stenosarchaea group</taxon>
        <taxon>Halobacteria</taxon>
        <taxon>Halobacteriales</taxon>
        <taxon>Haloferacaceae</taxon>
        <taxon>Halogeometricum</taxon>
    </lineage>
</organism>
<reference evidence="8 9" key="1">
    <citation type="submission" date="2022-06" db="EMBL/GenBank/DDBJ databases">
        <title>Halogeometricum sp. a new haloarchaeum isolate from saline soil.</title>
        <authorList>
            <person name="Strakova D."/>
            <person name="Galisteo C."/>
            <person name="Sanchez-Porro C."/>
            <person name="Ventosa A."/>
        </authorList>
    </citation>
    <scope>NUCLEOTIDE SEQUENCE [LARGE SCALE GENOMIC DNA]</scope>
    <source>
        <strain evidence="9">S3BR25-2</strain>
    </source>
</reference>
<keyword evidence="9" id="KW-1185">Reference proteome</keyword>
<dbReference type="RefSeq" id="WP_310929180.1">
    <property type="nucleotide sequence ID" value="NZ_JAMQOQ010000003.1"/>
</dbReference>
<comment type="caution">
    <text evidence="8">The sequence shown here is derived from an EMBL/GenBank/DDBJ whole genome shotgun (WGS) entry which is preliminary data.</text>
</comment>
<gene>
    <name evidence="8" type="ORF">NDI79_14110</name>
</gene>
<feature type="domain" description="Tyr recombinase" evidence="6">
    <location>
        <begin position="152"/>
        <end position="379"/>
    </location>
</feature>
<feature type="domain" description="Core-binding (CB)" evidence="7">
    <location>
        <begin position="25"/>
        <end position="114"/>
    </location>
</feature>
<dbReference type="Proteomes" id="UP001254813">
    <property type="component" value="Unassembled WGS sequence"/>
</dbReference>
<dbReference type="InterPro" id="IPR013762">
    <property type="entry name" value="Integrase-like_cat_sf"/>
</dbReference>
<dbReference type="PROSITE" id="PS51900">
    <property type="entry name" value="CB"/>
    <property type="match status" value="1"/>
</dbReference>
<feature type="region of interest" description="Disordered" evidence="5">
    <location>
        <begin position="1"/>
        <end position="23"/>
    </location>
</feature>
<protein>
    <submittedName>
        <fullName evidence="8">Site-specific integrase</fullName>
    </submittedName>
</protein>
<proteinExistence type="predicted"/>